<protein>
    <submittedName>
        <fullName evidence="1">Uncharacterized protein</fullName>
    </submittedName>
</protein>
<dbReference type="EMBL" id="BSDR01000001">
    <property type="protein sequence ID" value="GLI35003.1"/>
    <property type="molecule type" value="Genomic_DNA"/>
</dbReference>
<organism evidence="1 2">
    <name type="scientific">Desulforhabdus amnigena</name>
    <dbReference type="NCBI Taxonomy" id="40218"/>
    <lineage>
        <taxon>Bacteria</taxon>
        <taxon>Pseudomonadati</taxon>
        <taxon>Thermodesulfobacteriota</taxon>
        <taxon>Syntrophobacteria</taxon>
        <taxon>Syntrophobacterales</taxon>
        <taxon>Syntrophobacteraceae</taxon>
        <taxon>Desulforhabdus</taxon>
    </lineage>
</organism>
<gene>
    <name evidence="1" type="ORF">DAMNIGENAA_24360</name>
</gene>
<accession>A0A9W6FUA3</accession>
<reference evidence="1" key="1">
    <citation type="submission" date="2022-12" db="EMBL/GenBank/DDBJ databases">
        <title>Reference genome sequencing for broad-spectrum identification of bacterial and archaeal isolates by mass spectrometry.</title>
        <authorList>
            <person name="Sekiguchi Y."/>
            <person name="Tourlousse D.M."/>
        </authorList>
    </citation>
    <scope>NUCLEOTIDE SEQUENCE</scope>
    <source>
        <strain evidence="1">ASRB1</strain>
    </source>
</reference>
<dbReference type="RefSeq" id="WP_281794511.1">
    <property type="nucleotide sequence ID" value="NZ_BSDR01000001.1"/>
</dbReference>
<name>A0A9W6FUA3_9BACT</name>
<evidence type="ECO:0000313" key="1">
    <source>
        <dbReference type="EMBL" id="GLI35003.1"/>
    </source>
</evidence>
<proteinExistence type="predicted"/>
<sequence length="170" mass="19131">MILKPHDIYVLMKLVALGESRWTYACLSESLFMSLSEVHAAIKHALTARLYDDLRRMPIKKALEEYLIHGVKYAYPPDRGGPTRGMPTSYAAPPLNQMISFSDDLPPVWPDPEGSTRGIEFSPLHKSAPRAAAGDQKFYELLALVDAVRGGRARERDLAVREIQKRLQNI</sequence>
<dbReference type="Proteomes" id="UP001144372">
    <property type="component" value="Unassembled WGS sequence"/>
</dbReference>
<evidence type="ECO:0000313" key="2">
    <source>
        <dbReference type="Proteomes" id="UP001144372"/>
    </source>
</evidence>
<dbReference type="AlphaFoldDB" id="A0A9W6FUA3"/>
<keyword evidence="2" id="KW-1185">Reference proteome</keyword>
<comment type="caution">
    <text evidence="1">The sequence shown here is derived from an EMBL/GenBank/DDBJ whole genome shotgun (WGS) entry which is preliminary data.</text>
</comment>